<evidence type="ECO:0000313" key="3">
    <source>
        <dbReference type="Proteomes" id="UP001497453"/>
    </source>
</evidence>
<accession>A0ABP1DX07</accession>
<keyword evidence="3" id="KW-1185">Reference proteome</keyword>
<reference evidence="3" key="1">
    <citation type="submission" date="2024-04" db="EMBL/GenBank/DDBJ databases">
        <authorList>
            <person name="Shaw F."/>
            <person name="Minotto A."/>
        </authorList>
    </citation>
    <scope>NUCLEOTIDE SEQUENCE [LARGE SCALE GENOMIC DNA]</scope>
</reference>
<feature type="transmembrane region" description="Helical" evidence="1">
    <location>
        <begin position="58"/>
        <end position="76"/>
    </location>
</feature>
<gene>
    <name evidence="2" type="ORF">GFSPODELE1_LOCUS8395</name>
</gene>
<sequence length="108" mass="12220">MTQLAFNFFFRRLQWLRPAAKLFQFKHFELASSLPVTCRIFRGGLFLRSFLRYGTLRLALIFNVISAGLLFVISLGNSEIHGVFLQASELSGVPMVSDGYGQPSEDEN</sequence>
<keyword evidence="1" id="KW-0812">Transmembrane</keyword>
<keyword evidence="1" id="KW-0472">Membrane</keyword>
<evidence type="ECO:0000256" key="1">
    <source>
        <dbReference type="SAM" id="Phobius"/>
    </source>
</evidence>
<evidence type="ECO:0000313" key="2">
    <source>
        <dbReference type="EMBL" id="CAL1711554.1"/>
    </source>
</evidence>
<keyword evidence="1" id="KW-1133">Transmembrane helix</keyword>
<protein>
    <submittedName>
        <fullName evidence="2">Uncharacterized protein</fullName>
    </submittedName>
</protein>
<dbReference type="EMBL" id="OZ037949">
    <property type="protein sequence ID" value="CAL1711554.1"/>
    <property type="molecule type" value="Genomic_DNA"/>
</dbReference>
<proteinExistence type="predicted"/>
<dbReference type="Proteomes" id="UP001497453">
    <property type="component" value="Chromosome 6"/>
</dbReference>
<organism evidence="2 3">
    <name type="scientific">Somion occarium</name>
    <dbReference type="NCBI Taxonomy" id="3059160"/>
    <lineage>
        <taxon>Eukaryota</taxon>
        <taxon>Fungi</taxon>
        <taxon>Dikarya</taxon>
        <taxon>Basidiomycota</taxon>
        <taxon>Agaricomycotina</taxon>
        <taxon>Agaricomycetes</taxon>
        <taxon>Polyporales</taxon>
        <taxon>Cerrenaceae</taxon>
        <taxon>Somion</taxon>
    </lineage>
</organism>
<name>A0ABP1DX07_9APHY</name>